<dbReference type="NCBIfam" id="TIGR00924">
    <property type="entry name" value="yjdL_sub1_fam"/>
    <property type="match status" value="1"/>
</dbReference>
<feature type="transmembrane region" description="Helical" evidence="8">
    <location>
        <begin position="172"/>
        <end position="194"/>
    </location>
</feature>
<name>A0A078KZG2_9GAMM</name>
<evidence type="ECO:0000313" key="11">
    <source>
        <dbReference type="Proteomes" id="UP000044071"/>
    </source>
</evidence>
<keyword evidence="2" id="KW-0813">Transport</keyword>
<dbReference type="Gene3D" id="1.20.1250.20">
    <property type="entry name" value="MFS general substrate transporter like domains"/>
    <property type="match status" value="1"/>
</dbReference>
<evidence type="ECO:0000313" key="10">
    <source>
        <dbReference type="EMBL" id="CDZ78306.1"/>
    </source>
</evidence>
<dbReference type="STRING" id="1034943.BN59_02616"/>
<dbReference type="Pfam" id="PF00854">
    <property type="entry name" value="PTR2"/>
    <property type="match status" value="1"/>
</dbReference>
<keyword evidence="6 8" id="KW-1133">Transmembrane helix</keyword>
<evidence type="ECO:0000256" key="4">
    <source>
        <dbReference type="ARBA" id="ARBA00022692"/>
    </source>
</evidence>
<evidence type="ECO:0000256" key="8">
    <source>
        <dbReference type="SAM" id="Phobius"/>
    </source>
</evidence>
<dbReference type="EMBL" id="CCSB01000003">
    <property type="protein sequence ID" value="CDZ78306.1"/>
    <property type="molecule type" value="Genomic_DNA"/>
</dbReference>
<dbReference type="eggNOG" id="COG3104">
    <property type="taxonomic scope" value="Bacteria"/>
</dbReference>
<reference evidence="10 11" key="1">
    <citation type="submission" date="2014-06" db="EMBL/GenBank/DDBJ databases">
        <authorList>
            <person name="Urmite Genomes Urmite Genomes"/>
        </authorList>
    </citation>
    <scope>NUCLEOTIDE SEQUENCE [LARGE SCALE GENOMIC DNA]</scope>
</reference>
<feature type="transmembrane region" description="Helical" evidence="8">
    <location>
        <begin position="84"/>
        <end position="101"/>
    </location>
</feature>
<feature type="transmembrane region" description="Helical" evidence="8">
    <location>
        <begin position="316"/>
        <end position="336"/>
    </location>
</feature>
<feature type="transmembrane region" description="Helical" evidence="8">
    <location>
        <begin position="107"/>
        <end position="126"/>
    </location>
</feature>
<organism evidence="10 11">
    <name type="scientific">Legionella massiliensis</name>
    <dbReference type="NCBI Taxonomy" id="1034943"/>
    <lineage>
        <taxon>Bacteria</taxon>
        <taxon>Pseudomonadati</taxon>
        <taxon>Pseudomonadota</taxon>
        <taxon>Gammaproteobacteria</taxon>
        <taxon>Legionellales</taxon>
        <taxon>Legionellaceae</taxon>
        <taxon>Legionella</taxon>
    </lineage>
</organism>
<feature type="transmembrane region" description="Helical" evidence="8">
    <location>
        <begin position="416"/>
        <end position="435"/>
    </location>
</feature>
<evidence type="ECO:0000259" key="9">
    <source>
        <dbReference type="PROSITE" id="PS50850"/>
    </source>
</evidence>
<evidence type="ECO:0000256" key="5">
    <source>
        <dbReference type="ARBA" id="ARBA00022856"/>
    </source>
</evidence>
<dbReference type="Proteomes" id="UP000044071">
    <property type="component" value="Unassembled WGS sequence"/>
</dbReference>
<dbReference type="GO" id="GO:0015833">
    <property type="term" value="P:peptide transport"/>
    <property type="evidence" value="ECO:0007669"/>
    <property type="project" value="UniProtKB-KW"/>
</dbReference>
<keyword evidence="5" id="KW-0653">Protein transport</keyword>
<dbReference type="OrthoDB" id="9772725at2"/>
<feature type="transmembrane region" description="Helical" evidence="8">
    <location>
        <begin position="348"/>
        <end position="370"/>
    </location>
</feature>
<gene>
    <name evidence="10" type="primary">dtpA_1</name>
    <name evidence="10" type="ORF">BN59_02616</name>
</gene>
<accession>A0A078KZG2</accession>
<dbReference type="SUPFAM" id="SSF103473">
    <property type="entry name" value="MFS general substrate transporter"/>
    <property type="match status" value="2"/>
</dbReference>
<feature type="transmembrane region" description="Helical" evidence="8">
    <location>
        <begin position="215"/>
        <end position="233"/>
    </location>
</feature>
<feature type="transmembrane region" description="Helical" evidence="8">
    <location>
        <begin position="21"/>
        <end position="43"/>
    </location>
</feature>
<dbReference type="PANTHER" id="PTHR23517:SF15">
    <property type="entry name" value="PROTON-DEPENDENT OLIGOPEPTIDE FAMILY TRANSPORT PROTEIN"/>
    <property type="match status" value="1"/>
</dbReference>
<feature type="transmembrane region" description="Helical" evidence="8">
    <location>
        <begin position="49"/>
        <end position="72"/>
    </location>
</feature>
<dbReference type="PROSITE" id="PS50850">
    <property type="entry name" value="MFS"/>
    <property type="match status" value="1"/>
</dbReference>
<feature type="transmembrane region" description="Helical" evidence="8">
    <location>
        <begin position="146"/>
        <end position="166"/>
    </location>
</feature>
<dbReference type="InterPro" id="IPR000109">
    <property type="entry name" value="POT_fam"/>
</dbReference>
<keyword evidence="4 8" id="KW-0812">Transmembrane</keyword>
<protein>
    <submittedName>
        <fullName evidence="10">Dipeptide and tripeptide permease A</fullName>
    </submittedName>
</protein>
<keyword evidence="11" id="KW-1185">Reference proteome</keyword>
<comment type="subcellular location">
    <subcellularLocation>
        <location evidence="1">Cell membrane</location>
        <topology evidence="1">Multi-pass membrane protein</topology>
    </subcellularLocation>
</comment>
<feature type="domain" description="Major facilitator superfamily (MFS) profile" evidence="9">
    <location>
        <begin position="17"/>
        <end position="482"/>
    </location>
</feature>
<dbReference type="GO" id="GO:1904680">
    <property type="term" value="F:peptide transmembrane transporter activity"/>
    <property type="evidence" value="ECO:0007669"/>
    <property type="project" value="InterPro"/>
</dbReference>
<dbReference type="GO" id="GO:0005886">
    <property type="term" value="C:plasma membrane"/>
    <property type="evidence" value="ECO:0007669"/>
    <property type="project" value="UniProtKB-SubCell"/>
</dbReference>
<keyword evidence="5" id="KW-0571">Peptide transport</keyword>
<dbReference type="AlphaFoldDB" id="A0A078KZG2"/>
<feature type="transmembrane region" description="Helical" evidence="8">
    <location>
        <begin position="239"/>
        <end position="259"/>
    </location>
</feature>
<dbReference type="InterPro" id="IPR020846">
    <property type="entry name" value="MFS_dom"/>
</dbReference>
<evidence type="ECO:0000256" key="6">
    <source>
        <dbReference type="ARBA" id="ARBA00022989"/>
    </source>
</evidence>
<sequence>MSRVDSKKRLESYFPQGTIALFFIQLFSTLSFSVLYSTLVLFMTSKLGFSLTLANSITGVFIAMNFALHLLGGYLGGRFFSNRALFCLGMIAQVLGCILLANQNKAFLYYGLAAFLTGCGLNITCINCMLTQRFQPKDSRRETAFLWNYAGMNLGFFIGFSLSGYFQLSQDYQRLFLFSSLGNMIALFLCLYFWQSLADKNSFYSQLSKDKQKKIWKRGLVIVFFLAIFLSQALHFSDWVCRLILLIGLLMVGAACWLAYQQNSMLAREKILAFAVLMVVSTVFWTLYQIGPMGLTNFIAHNVDRRLLTINIPPQWFQNINTLSIVIGGPVLSLLLNHLRGRGIKIHIPTQFACALLLIGLAFVILPWGIMRASATGMVSPGWILASFILQSAGELLISPIGYAMIGALAPQSLQGVMMGMWMLASGVGATLSSYSSNLMIAGQDSLSPLLTNSGYSRVFLELGLFSLGAALVLWLISPKLTVWIEGKKDKALSFKYSRIPAA</sequence>
<feature type="transmembrane region" description="Helical" evidence="8">
    <location>
        <begin position="455"/>
        <end position="477"/>
    </location>
</feature>
<feature type="transmembrane region" description="Helical" evidence="8">
    <location>
        <begin position="382"/>
        <end position="404"/>
    </location>
</feature>
<evidence type="ECO:0000256" key="7">
    <source>
        <dbReference type="ARBA" id="ARBA00023136"/>
    </source>
</evidence>
<dbReference type="InterPro" id="IPR036259">
    <property type="entry name" value="MFS_trans_sf"/>
</dbReference>
<dbReference type="InterPro" id="IPR005279">
    <property type="entry name" value="Dipep/tripep_permease"/>
</dbReference>
<evidence type="ECO:0000256" key="1">
    <source>
        <dbReference type="ARBA" id="ARBA00004651"/>
    </source>
</evidence>
<proteinExistence type="predicted"/>
<evidence type="ECO:0000256" key="3">
    <source>
        <dbReference type="ARBA" id="ARBA00022475"/>
    </source>
</evidence>
<dbReference type="RefSeq" id="WP_043874825.1">
    <property type="nucleotide sequence ID" value="NZ_CCVW01000003.1"/>
</dbReference>
<feature type="transmembrane region" description="Helical" evidence="8">
    <location>
        <begin position="271"/>
        <end position="288"/>
    </location>
</feature>
<keyword evidence="7 8" id="KW-0472">Membrane</keyword>
<keyword evidence="3" id="KW-1003">Cell membrane</keyword>
<dbReference type="InterPro" id="IPR050171">
    <property type="entry name" value="MFS_Transporters"/>
</dbReference>
<evidence type="ECO:0000256" key="2">
    <source>
        <dbReference type="ARBA" id="ARBA00022448"/>
    </source>
</evidence>
<dbReference type="PANTHER" id="PTHR23517">
    <property type="entry name" value="RESISTANCE PROTEIN MDTM, PUTATIVE-RELATED-RELATED"/>
    <property type="match status" value="1"/>
</dbReference>